<evidence type="ECO:0000313" key="2">
    <source>
        <dbReference type="Proteomes" id="UP001487740"/>
    </source>
</evidence>
<accession>A0AAW0T026</accession>
<gene>
    <name evidence="1" type="ORF">O3P69_016697</name>
</gene>
<name>A0AAW0T026_SCYPA</name>
<keyword evidence="2" id="KW-1185">Reference proteome</keyword>
<organism evidence="1 2">
    <name type="scientific">Scylla paramamosain</name>
    <name type="common">Mud crab</name>
    <dbReference type="NCBI Taxonomy" id="85552"/>
    <lineage>
        <taxon>Eukaryota</taxon>
        <taxon>Metazoa</taxon>
        <taxon>Ecdysozoa</taxon>
        <taxon>Arthropoda</taxon>
        <taxon>Crustacea</taxon>
        <taxon>Multicrustacea</taxon>
        <taxon>Malacostraca</taxon>
        <taxon>Eumalacostraca</taxon>
        <taxon>Eucarida</taxon>
        <taxon>Decapoda</taxon>
        <taxon>Pleocyemata</taxon>
        <taxon>Brachyura</taxon>
        <taxon>Eubrachyura</taxon>
        <taxon>Portunoidea</taxon>
        <taxon>Portunidae</taxon>
        <taxon>Portuninae</taxon>
        <taxon>Scylla</taxon>
    </lineage>
</organism>
<sequence>MYEVLMLGFDLQSGKGKFGDTRLGAGTGTLHEVVREESWGSLWLLGYTKDLTPLKNILLKRSFSLPPSTTVLLLCSSTNASSVFSFVKEHNLESPGVWWLVIAESDISWQLEGVVREGSQVVLAVRRSPSLYELLVVKMDTDGPVQVSKSFVIGAYWDWELNTDIPERRPETPTHEPLTPNLLQVYRDFGGRRLVMATKQNMPFVGLKEKARQTSGGELRDRR</sequence>
<dbReference type="AlphaFoldDB" id="A0AAW0T026"/>
<evidence type="ECO:0000313" key="1">
    <source>
        <dbReference type="EMBL" id="KAK8380252.1"/>
    </source>
</evidence>
<proteinExistence type="predicted"/>
<dbReference type="Proteomes" id="UP001487740">
    <property type="component" value="Unassembled WGS sequence"/>
</dbReference>
<protein>
    <submittedName>
        <fullName evidence="1">Uncharacterized protein</fullName>
    </submittedName>
</protein>
<reference evidence="1 2" key="1">
    <citation type="submission" date="2023-03" db="EMBL/GenBank/DDBJ databases">
        <title>High-quality genome of Scylla paramamosain provides insights in environmental adaptation.</title>
        <authorList>
            <person name="Zhang L."/>
        </authorList>
    </citation>
    <scope>NUCLEOTIDE SEQUENCE [LARGE SCALE GENOMIC DNA]</scope>
    <source>
        <strain evidence="1">LZ_2023a</strain>
        <tissue evidence="1">Muscle</tissue>
    </source>
</reference>
<dbReference type="EMBL" id="JARAKH010000042">
    <property type="protein sequence ID" value="KAK8380252.1"/>
    <property type="molecule type" value="Genomic_DNA"/>
</dbReference>
<comment type="caution">
    <text evidence="1">The sequence shown here is derived from an EMBL/GenBank/DDBJ whole genome shotgun (WGS) entry which is preliminary data.</text>
</comment>